<dbReference type="EMBL" id="BT039579">
    <property type="protein sequence ID" value="ACF84584.1"/>
    <property type="molecule type" value="mRNA"/>
</dbReference>
<name>B4FR41_MAIZE</name>
<accession>B4FR41</accession>
<reference evidence="1" key="1">
    <citation type="journal article" date="2009" name="PLoS Genet.">
        <title>Sequencing, mapping, and analysis of 27,455 maize full-length cDNAs.</title>
        <authorList>
            <person name="Soderlund C."/>
            <person name="Descour A."/>
            <person name="Kudrna D."/>
            <person name="Bomhoff M."/>
            <person name="Boyd L."/>
            <person name="Currie J."/>
            <person name="Angelova A."/>
            <person name="Collura K."/>
            <person name="Wissotski M."/>
            <person name="Ashley E."/>
            <person name="Morrow D."/>
            <person name="Fernandes J."/>
            <person name="Walbot V."/>
            <person name="Yu Y."/>
        </authorList>
    </citation>
    <scope>NUCLEOTIDE SEQUENCE</scope>
    <source>
        <strain evidence="1">B73</strain>
    </source>
</reference>
<organism evidence="1">
    <name type="scientific">Zea mays</name>
    <name type="common">Maize</name>
    <dbReference type="NCBI Taxonomy" id="4577"/>
    <lineage>
        <taxon>Eukaryota</taxon>
        <taxon>Viridiplantae</taxon>
        <taxon>Streptophyta</taxon>
        <taxon>Embryophyta</taxon>
        <taxon>Tracheophyta</taxon>
        <taxon>Spermatophyta</taxon>
        <taxon>Magnoliopsida</taxon>
        <taxon>Liliopsida</taxon>
        <taxon>Poales</taxon>
        <taxon>Poaceae</taxon>
        <taxon>PACMAD clade</taxon>
        <taxon>Panicoideae</taxon>
        <taxon>Andropogonodae</taxon>
        <taxon>Andropogoneae</taxon>
        <taxon>Tripsacinae</taxon>
        <taxon>Zea</taxon>
    </lineage>
</organism>
<protein>
    <submittedName>
        <fullName evidence="1">Uncharacterized protein</fullName>
    </submittedName>
</protein>
<dbReference type="InterPro" id="IPR006873">
    <property type="entry name" value="DUF620"/>
</dbReference>
<sequence>MALIDMQGLDPQLTASLFADSVCIGERSIDGEDCFVLKVEAEASSLRARNSSSVEIIRHTVWGYFSQRTGLLVQLEDSHLLQIRSSGGGAGGSVFWETTMESRLGDYRAVDGVNIAHAGRTAVSLVRFGDCQDGNTRTRMEEEWNIEEVDFNIWGLSMDCFLPPSDLREGKESQDVAVVKADARPPPLRIPAVTVRVGPSQVAAVNMDDSDSLVARS</sequence>
<proteinExistence type="evidence at transcript level"/>
<evidence type="ECO:0000313" key="1">
    <source>
        <dbReference type="EMBL" id="ACF84584.1"/>
    </source>
</evidence>
<dbReference type="HOGENOM" id="CLU_106031_0_0_1"/>
<dbReference type="ExpressionAtlas" id="B4FR41">
    <property type="expression patterns" value="baseline and differential"/>
</dbReference>
<dbReference type="AlphaFoldDB" id="B4FR41"/>
<dbReference type="PANTHER" id="PTHR31300:SF30">
    <property type="entry name" value="EMB|CAB81597.1"/>
    <property type="match status" value="1"/>
</dbReference>
<dbReference type="Pfam" id="PF04788">
    <property type="entry name" value="DUF620"/>
    <property type="match status" value="1"/>
</dbReference>
<dbReference type="PANTHER" id="PTHR31300">
    <property type="entry name" value="LIPASE"/>
    <property type="match status" value="1"/>
</dbReference>